<feature type="binding site" evidence="9">
    <location>
        <position position="188"/>
    </location>
    <ligand>
        <name>substrate</name>
    </ligand>
</feature>
<dbReference type="Gene3D" id="3.40.50.720">
    <property type="entry name" value="NAD(P)-binding Rossmann-like Domain"/>
    <property type="match status" value="1"/>
</dbReference>
<dbReference type="OrthoDB" id="9811425at2"/>
<comment type="function">
    <text evidence="9">Catalyzes the two-step NADP-dependent conversion of GDP-4-dehydro-6-deoxy-D-mannose to GDP-fucose, involving an epimerase and a reductase reaction.</text>
</comment>
<feature type="site" description="Important for catalytic activity" evidence="9">
    <location>
        <position position="110"/>
    </location>
</feature>
<evidence type="ECO:0000256" key="4">
    <source>
        <dbReference type="ARBA" id="ARBA00022857"/>
    </source>
</evidence>
<keyword evidence="10" id="KW-0472">Membrane</keyword>
<keyword evidence="5 9" id="KW-0560">Oxidoreductase</keyword>
<evidence type="ECO:0000256" key="1">
    <source>
        <dbReference type="ARBA" id="ARBA00004883"/>
    </source>
</evidence>
<dbReference type="InterPro" id="IPR036291">
    <property type="entry name" value="NAD(P)-bd_dom_sf"/>
</dbReference>
<feature type="active site" description="Proton donor/acceptor" evidence="9">
    <location>
        <position position="137"/>
    </location>
</feature>
<feature type="domain" description="NAD-dependent epimerase/dehydratase" evidence="11">
    <location>
        <begin position="7"/>
        <end position="238"/>
    </location>
</feature>
<keyword evidence="10" id="KW-1133">Transmembrane helix</keyword>
<keyword evidence="10" id="KW-0812">Transmembrane</keyword>
<dbReference type="EC" id="1.1.1.271" evidence="3 9"/>
<proteinExistence type="inferred from homology"/>
<evidence type="ECO:0000313" key="12">
    <source>
        <dbReference type="EMBL" id="TGK09944.1"/>
    </source>
</evidence>
<evidence type="ECO:0000256" key="7">
    <source>
        <dbReference type="ARBA" id="ARBA00023268"/>
    </source>
</evidence>
<organism evidence="12 13">
    <name type="scientific">Leptospira fletcheri</name>
    <dbReference type="NCBI Taxonomy" id="2484981"/>
    <lineage>
        <taxon>Bacteria</taxon>
        <taxon>Pseudomonadati</taxon>
        <taxon>Spirochaetota</taxon>
        <taxon>Spirochaetia</taxon>
        <taxon>Leptospirales</taxon>
        <taxon>Leptospiraceae</taxon>
        <taxon>Leptospira</taxon>
    </lineage>
</organism>
<dbReference type="GO" id="GO:0050577">
    <property type="term" value="F:GDP-L-fucose synthase activity"/>
    <property type="evidence" value="ECO:0007669"/>
    <property type="project" value="UniProtKB-UniRule"/>
</dbReference>
<feature type="binding site" evidence="9">
    <location>
        <position position="210"/>
    </location>
    <ligand>
        <name>substrate</name>
    </ligand>
</feature>
<evidence type="ECO:0000259" key="11">
    <source>
        <dbReference type="Pfam" id="PF01370"/>
    </source>
</evidence>
<evidence type="ECO:0000256" key="3">
    <source>
        <dbReference type="ARBA" id="ARBA00012371"/>
    </source>
</evidence>
<keyword evidence="7 9" id="KW-0511">Multifunctional enzyme</keyword>
<evidence type="ECO:0000256" key="2">
    <source>
        <dbReference type="ARBA" id="ARBA00005959"/>
    </source>
</evidence>
<dbReference type="RefSeq" id="WP_135768307.1">
    <property type="nucleotide sequence ID" value="NZ_RQET01000008.1"/>
</dbReference>
<evidence type="ECO:0000256" key="9">
    <source>
        <dbReference type="HAMAP-Rule" id="MF_00956"/>
    </source>
</evidence>
<dbReference type="UniPathway" id="UPA00128">
    <property type="reaction ID" value="UER00191"/>
</dbReference>
<evidence type="ECO:0000256" key="5">
    <source>
        <dbReference type="ARBA" id="ARBA00023002"/>
    </source>
</evidence>
<feature type="binding site" evidence="9">
    <location>
        <position position="141"/>
    </location>
    <ligand>
        <name>NADP(+)</name>
        <dbReference type="ChEBI" id="CHEBI:58349"/>
    </ligand>
</feature>
<feature type="binding site" evidence="9">
    <location>
        <position position="270"/>
    </location>
    <ligand>
        <name>substrate</name>
    </ligand>
</feature>
<dbReference type="InterPro" id="IPR028614">
    <property type="entry name" value="GDP_fucose/colitose_synth"/>
</dbReference>
<protein>
    <recommendedName>
        <fullName evidence="3 9">GDP-L-fucose synthase</fullName>
        <ecNumber evidence="3 9">1.1.1.271</ecNumber>
    </recommendedName>
    <alternativeName>
        <fullName evidence="9">GDP-4-keto-6-deoxy-D-mannose-3,5-epimerase-4-reductase</fullName>
    </alternativeName>
</protein>
<dbReference type="InterPro" id="IPR001509">
    <property type="entry name" value="Epimerase_deHydtase"/>
</dbReference>
<feature type="binding site" evidence="9">
    <location>
        <position position="203"/>
    </location>
    <ligand>
        <name>substrate</name>
    </ligand>
</feature>
<feature type="transmembrane region" description="Helical" evidence="10">
    <location>
        <begin position="6"/>
        <end position="24"/>
    </location>
</feature>
<keyword evidence="4 9" id="KW-0521">NADP</keyword>
<comment type="caution">
    <text evidence="12">The sequence shown here is derived from an EMBL/GenBank/DDBJ whole genome shotgun (WGS) entry which is preliminary data.</text>
</comment>
<dbReference type="PANTHER" id="PTHR43238">
    <property type="entry name" value="GDP-L-FUCOSE SYNTHASE"/>
    <property type="match status" value="1"/>
</dbReference>
<reference evidence="12" key="1">
    <citation type="journal article" date="2019" name="PLoS Negl. Trop. Dis.">
        <title>Revisiting the worldwide diversity of Leptospira species in the environment.</title>
        <authorList>
            <person name="Vincent A.T."/>
            <person name="Schiettekatte O."/>
            <person name="Bourhy P."/>
            <person name="Veyrier F.J."/>
            <person name="Picardeau M."/>
        </authorList>
    </citation>
    <scope>NUCLEOTIDE SEQUENCE [LARGE SCALE GENOMIC DNA]</scope>
    <source>
        <strain evidence="12">SSW15</strain>
    </source>
</reference>
<keyword evidence="6 9" id="KW-0413">Isomerase</keyword>
<dbReference type="Proteomes" id="UP000298458">
    <property type="component" value="Unassembled WGS sequence"/>
</dbReference>
<dbReference type="FunFam" id="3.40.50.720:FF:000101">
    <property type="entry name" value="GDP-L-fucose synthase"/>
    <property type="match status" value="1"/>
</dbReference>
<dbReference type="GO" id="GO:0016853">
    <property type="term" value="F:isomerase activity"/>
    <property type="evidence" value="ECO:0007669"/>
    <property type="project" value="UniProtKB-KW"/>
</dbReference>
<dbReference type="HAMAP" id="MF_00956">
    <property type="entry name" value="GDP_fucose_synth"/>
    <property type="match status" value="1"/>
</dbReference>
<feature type="site" description="Important for catalytic activity" evidence="9">
    <location>
        <position position="108"/>
    </location>
</feature>
<comment type="similarity">
    <text evidence="2 9">Belongs to the NAD(P)-dependent epimerase/dehydratase family. Fucose synthase subfamily.</text>
</comment>
<accession>A0A4R9GDP1</accession>
<gene>
    <name evidence="9" type="primary">fcl</name>
    <name evidence="12" type="ORF">EHO60_11325</name>
</gene>
<dbReference type="GO" id="GO:0042351">
    <property type="term" value="P:'de novo' GDP-L-fucose biosynthetic process"/>
    <property type="evidence" value="ECO:0007669"/>
    <property type="project" value="UniProtKB-UniRule"/>
</dbReference>
<dbReference type="SUPFAM" id="SSF51735">
    <property type="entry name" value="NAD(P)-binding Rossmann-fold domains"/>
    <property type="match status" value="1"/>
</dbReference>
<dbReference type="PANTHER" id="PTHR43238:SF1">
    <property type="entry name" value="GDP-L-FUCOSE SYNTHASE"/>
    <property type="match status" value="1"/>
</dbReference>
<dbReference type="CDD" id="cd05239">
    <property type="entry name" value="GDP_FS_SDR_e"/>
    <property type="match status" value="1"/>
</dbReference>
<feature type="binding site" evidence="9">
    <location>
        <begin position="11"/>
        <end position="17"/>
    </location>
    <ligand>
        <name>NADP(+)</name>
        <dbReference type="ChEBI" id="CHEBI:58349"/>
    </ligand>
</feature>
<evidence type="ECO:0000256" key="8">
    <source>
        <dbReference type="ARBA" id="ARBA00051935"/>
    </source>
</evidence>
<feature type="binding site" evidence="9">
    <location>
        <position position="180"/>
    </location>
    <ligand>
        <name>NADP(+)</name>
        <dbReference type="ChEBI" id="CHEBI:58349"/>
    </ligand>
</feature>
<sequence length="311" mass="35343">MEKDAKIYIAGIYGMVGSAIARALRERDFKNIIGHSSEELNLIRQVDVEEFFRKERPDYVFLVAAKVGGIYANNTYPADFIYNNLQIQNNVFHSSYVYRVKKLFFLGSSCIYPKFAEQPIREDSLLTAPLEPTNEAYAIAKIAGVKMCEFYNKQYHTCFISAMPTNLYGKGDNYNAMNSHVIPALIRRFHEAKMANLPEVVMWGTGKPLREFLYVDDLADACVFLMDNYQDDRTINIGSGREVSIFDLADIIKKVVGYQGNIVMDATKPDGTPRKLLDSTRLKEMGWSPRIDLVEGLSVTYKDFLSGNVRI</sequence>
<comment type="catalytic activity">
    <reaction evidence="8 9">
        <text>GDP-beta-L-fucose + NADP(+) = GDP-4-dehydro-alpha-D-rhamnose + NADPH + H(+)</text>
        <dbReference type="Rhea" id="RHEA:18885"/>
        <dbReference type="ChEBI" id="CHEBI:15378"/>
        <dbReference type="ChEBI" id="CHEBI:57273"/>
        <dbReference type="ChEBI" id="CHEBI:57783"/>
        <dbReference type="ChEBI" id="CHEBI:57964"/>
        <dbReference type="ChEBI" id="CHEBI:58349"/>
        <dbReference type="EC" id="1.1.1.271"/>
    </reaction>
</comment>
<comment type="pathway">
    <text evidence="1 9">Nucleotide-sugar biosynthesis; GDP-L-fucose biosynthesis via de novo pathway; GDP-L-fucose from GDP-alpha-D-mannose: step 2/2.</text>
</comment>
<name>A0A4R9GDP1_9LEPT</name>
<dbReference type="GO" id="GO:0070401">
    <property type="term" value="F:NADP+ binding"/>
    <property type="evidence" value="ECO:0007669"/>
    <property type="project" value="UniProtKB-UniRule"/>
</dbReference>
<dbReference type="Gene3D" id="3.90.25.10">
    <property type="entry name" value="UDP-galactose 4-epimerase, domain 1"/>
    <property type="match status" value="1"/>
</dbReference>
<dbReference type="Pfam" id="PF01370">
    <property type="entry name" value="Epimerase"/>
    <property type="match status" value="1"/>
</dbReference>
<feature type="binding site" evidence="9">
    <location>
        <begin position="164"/>
        <end position="167"/>
    </location>
    <ligand>
        <name>NADP(+)</name>
        <dbReference type="ChEBI" id="CHEBI:58349"/>
    </ligand>
</feature>
<evidence type="ECO:0000313" key="13">
    <source>
        <dbReference type="Proteomes" id="UP000298458"/>
    </source>
</evidence>
<keyword evidence="13" id="KW-1185">Reference proteome</keyword>
<dbReference type="EMBL" id="RQET01000008">
    <property type="protein sequence ID" value="TGK09944.1"/>
    <property type="molecule type" value="Genomic_DNA"/>
</dbReference>
<dbReference type="AlphaFoldDB" id="A0A4R9GDP1"/>
<evidence type="ECO:0000256" key="6">
    <source>
        <dbReference type="ARBA" id="ARBA00023235"/>
    </source>
</evidence>
<feature type="binding site" evidence="9">
    <location>
        <begin position="106"/>
        <end position="109"/>
    </location>
    <ligand>
        <name>NADP(+)</name>
        <dbReference type="ChEBI" id="CHEBI:58349"/>
    </ligand>
</feature>
<evidence type="ECO:0000256" key="10">
    <source>
        <dbReference type="SAM" id="Phobius"/>
    </source>
</evidence>